<evidence type="ECO:0000256" key="4">
    <source>
        <dbReference type="ARBA" id="ARBA00022833"/>
    </source>
</evidence>
<keyword evidence="2" id="KW-0479">Metal-binding</keyword>
<evidence type="ECO:0000256" key="7">
    <source>
        <dbReference type="ARBA" id="ARBA00023163"/>
    </source>
</evidence>
<dbReference type="InterPro" id="IPR013088">
    <property type="entry name" value="Znf_NHR/GATA"/>
</dbReference>
<feature type="domain" description="Nuclear receptor" evidence="11">
    <location>
        <begin position="62"/>
        <end position="138"/>
    </location>
</feature>
<name>A0AA39M9X7_9BILA</name>
<keyword evidence="3" id="KW-0863">Zinc-finger</keyword>
<evidence type="ECO:0000313" key="13">
    <source>
        <dbReference type="EMBL" id="KAK0425900.1"/>
    </source>
</evidence>
<dbReference type="InterPro" id="IPR035500">
    <property type="entry name" value="NHR-like_dom_sf"/>
</dbReference>
<dbReference type="InterPro" id="IPR044101">
    <property type="entry name" value="NR_DBD_ROR"/>
</dbReference>
<dbReference type="Pfam" id="PF00105">
    <property type="entry name" value="zf-C4"/>
    <property type="match status" value="1"/>
</dbReference>
<dbReference type="AlphaFoldDB" id="A0AA39M9X7"/>
<gene>
    <name evidence="13" type="ORF">QR680_009447</name>
</gene>
<comment type="subcellular location">
    <subcellularLocation>
        <location evidence="1">Nucleus</location>
    </subcellularLocation>
</comment>
<dbReference type="InterPro" id="IPR001628">
    <property type="entry name" value="Znf_hrmn_rcpt"/>
</dbReference>
<keyword evidence="6" id="KW-0238">DNA-binding</keyword>
<evidence type="ECO:0000256" key="9">
    <source>
        <dbReference type="ARBA" id="ARBA00023242"/>
    </source>
</evidence>
<dbReference type="InterPro" id="IPR000536">
    <property type="entry name" value="Nucl_hrmn_rcpt_lig-bd"/>
</dbReference>
<dbReference type="Proteomes" id="UP001175271">
    <property type="component" value="Unassembled WGS sequence"/>
</dbReference>
<dbReference type="CDD" id="cd06968">
    <property type="entry name" value="NR_DBD_ROR"/>
    <property type="match status" value="1"/>
</dbReference>
<evidence type="ECO:0000259" key="11">
    <source>
        <dbReference type="PROSITE" id="PS51030"/>
    </source>
</evidence>
<dbReference type="GO" id="GO:0005634">
    <property type="term" value="C:nucleus"/>
    <property type="evidence" value="ECO:0007669"/>
    <property type="project" value="UniProtKB-SubCell"/>
</dbReference>
<feature type="coiled-coil region" evidence="10">
    <location>
        <begin position="788"/>
        <end position="836"/>
    </location>
</feature>
<evidence type="ECO:0008006" key="15">
    <source>
        <dbReference type="Google" id="ProtNLM"/>
    </source>
</evidence>
<protein>
    <recommendedName>
        <fullName evidence="15">Nuclear receptor domain-containing protein</fullName>
    </recommendedName>
</protein>
<dbReference type="SUPFAM" id="SSF48508">
    <property type="entry name" value="Nuclear receptor ligand-binding domain"/>
    <property type="match status" value="1"/>
</dbReference>
<dbReference type="Gene3D" id="1.10.565.10">
    <property type="entry name" value="Retinoid X Receptor"/>
    <property type="match status" value="1"/>
</dbReference>
<dbReference type="Gene3D" id="3.30.50.10">
    <property type="entry name" value="Erythroid Transcription Factor GATA-1, subunit A"/>
    <property type="match status" value="1"/>
</dbReference>
<dbReference type="PROSITE" id="PS51030">
    <property type="entry name" value="NUCLEAR_REC_DBD_2"/>
    <property type="match status" value="1"/>
</dbReference>
<comment type="caution">
    <text evidence="13">The sequence shown here is derived from an EMBL/GenBank/DDBJ whole genome shotgun (WGS) entry which is preliminary data.</text>
</comment>
<keyword evidence="10" id="KW-0175">Coiled coil</keyword>
<dbReference type="GO" id="GO:0008270">
    <property type="term" value="F:zinc ion binding"/>
    <property type="evidence" value="ECO:0007669"/>
    <property type="project" value="UniProtKB-KW"/>
</dbReference>
<evidence type="ECO:0000256" key="5">
    <source>
        <dbReference type="ARBA" id="ARBA00023015"/>
    </source>
</evidence>
<proteinExistence type="predicted"/>
<dbReference type="PRINTS" id="PR00398">
    <property type="entry name" value="STRDHORMONER"/>
</dbReference>
<dbReference type="EMBL" id="JAUCMV010000001">
    <property type="protein sequence ID" value="KAK0425900.1"/>
    <property type="molecule type" value="Genomic_DNA"/>
</dbReference>
<evidence type="ECO:0000256" key="8">
    <source>
        <dbReference type="ARBA" id="ARBA00023170"/>
    </source>
</evidence>
<dbReference type="SUPFAM" id="SSF57716">
    <property type="entry name" value="Glucocorticoid receptor-like (DNA-binding domain)"/>
    <property type="match status" value="1"/>
</dbReference>
<evidence type="ECO:0000256" key="2">
    <source>
        <dbReference type="ARBA" id="ARBA00022723"/>
    </source>
</evidence>
<accession>A0AA39M9X7</accession>
<keyword evidence="5" id="KW-0805">Transcription regulation</keyword>
<keyword evidence="8" id="KW-0675">Receptor</keyword>
<keyword evidence="14" id="KW-1185">Reference proteome</keyword>
<reference evidence="13" key="1">
    <citation type="submission" date="2023-06" db="EMBL/GenBank/DDBJ databases">
        <title>Genomic analysis of the entomopathogenic nematode Steinernema hermaphroditum.</title>
        <authorList>
            <person name="Schwarz E.M."/>
            <person name="Heppert J.K."/>
            <person name="Baniya A."/>
            <person name="Schwartz H.T."/>
            <person name="Tan C.-H."/>
            <person name="Antoshechkin I."/>
            <person name="Sternberg P.W."/>
            <person name="Goodrich-Blair H."/>
            <person name="Dillman A.R."/>
        </authorList>
    </citation>
    <scope>NUCLEOTIDE SEQUENCE</scope>
    <source>
        <strain evidence="13">PS9179</strain>
        <tissue evidence="13">Whole animal</tissue>
    </source>
</reference>
<organism evidence="13 14">
    <name type="scientific">Steinernema hermaphroditum</name>
    <dbReference type="NCBI Taxonomy" id="289476"/>
    <lineage>
        <taxon>Eukaryota</taxon>
        <taxon>Metazoa</taxon>
        <taxon>Ecdysozoa</taxon>
        <taxon>Nematoda</taxon>
        <taxon>Chromadorea</taxon>
        <taxon>Rhabditida</taxon>
        <taxon>Tylenchina</taxon>
        <taxon>Panagrolaimomorpha</taxon>
        <taxon>Strongyloidoidea</taxon>
        <taxon>Steinernematidae</taxon>
        <taxon>Steinernema</taxon>
    </lineage>
</organism>
<dbReference type="PANTHER" id="PTHR45805">
    <property type="entry name" value="NUCLEAR HORMONE RECEPTOR HR3-RELATED"/>
    <property type="match status" value="1"/>
</dbReference>
<evidence type="ECO:0000256" key="6">
    <source>
        <dbReference type="ARBA" id="ARBA00023125"/>
    </source>
</evidence>
<dbReference type="GO" id="GO:0000978">
    <property type="term" value="F:RNA polymerase II cis-regulatory region sequence-specific DNA binding"/>
    <property type="evidence" value="ECO:0007669"/>
    <property type="project" value="TreeGrafter"/>
</dbReference>
<dbReference type="SMART" id="SM00399">
    <property type="entry name" value="ZnF_C4"/>
    <property type="match status" value="1"/>
</dbReference>
<sequence>MILSPSRPSASLDTHLRPIDLGAILIFVHCVPTLLRAPETLLPSFSLRPGPSPQKPYTQIEVIPCKVCGDKSSGIHYGVITCEGCKGFFRRSQSASNSSYTCTRGQVCVIDRVNRNRCQYCRLQRCLKLGMSRDAVKFGRMSKKAREKVADEARKHQQQSESQMLSSAASWQYSTHEYSPPLPAHAIYVAGGPSGAPSVASGYDQAVYTAASVSSGGYAAAANSAGAYHAIAAAPVNYPVVSQGGYAPLAPQQGAVPAANGGYPETHLGTGVLEASTDVFETGFGKTLGAFFLNNFCPNGSHRDVHSLRELFDSSMTLAEGWRFFAEGLTRVIQLLIEFAKQVDGFHELNQETQILLLKRNVFEISLLALSLVYDVHAGLLVLGDFRLPRHCTSEGHLMASVHDCVAAVAQRRLGHNAVALLSAIVLLDSTDLSLPYSHRAFEQLNVALQFELGPNADVLYADIVDLRMQMHKISRLHADALLRMKHAEPGFEDALPPLYRELFADLGDGAPLPPAPFHTTKRSQRTPTTVQFGSENRFLGIPYQEFDKEVLERSPVGGESEVVFFSDFSFGCKSERVVEIETIENECRQAGHQVTRRRLWISVDLIPSLILYSMRMKSPATMKLFLFVFAFVFVSGVSEARKHRSDSSEEKSTPSPALERMAVNLAGAFVKSLFPEMDRSMAAPTQAPGAEVRRAPPSASLFEQSGGPAFGSFASNMAPTVALGSVNDASLHGPYAYPFGQPGQAIVRSDGGGLPLALQADQLSQMIPTLPQNVGVGGVDAINAARKAKYLSELQEHQRKLTDFNTKQMEYLDGMRRYEQQMLEHRAAAALLLQQQQQFLNRQQAKALGAATVVEEENKVERAEPQRPHDRYTSGGDILFRSKHPELQKEIRDEASRAFDKLGRKDVREEFASDEKLRSHFRSKYGIDLSEDPAALTTEERQTLRQLKEELVEGSREGKLHDKDTFNAVDAAMKRIRSEHSPVDDLEEELDALEGPPAAACAKCLPVELTKVRGSWTQIYGNPTVLRKTFSTLMSLNRMEAVLRGDGPVTTSLDSKRASCVGLEIGRANRNIAPMNFFFRDDSAHNELHEMNGVMAKTANGLLKMELSALNETVCLVKAGPAEVDSYEYVVLAETKGPNRCVSYHVFARNTDEFNRRHYDDISEFMKSEVIDNNVLPVAVIPHSSLCEIGKL</sequence>
<feature type="domain" description="NR LBD" evidence="12">
    <location>
        <begin position="264"/>
        <end position="507"/>
    </location>
</feature>
<evidence type="ECO:0000256" key="10">
    <source>
        <dbReference type="SAM" id="Coils"/>
    </source>
</evidence>
<keyword evidence="9" id="KW-0539">Nucleus</keyword>
<dbReference type="InterPro" id="IPR001723">
    <property type="entry name" value="Nuclear_hrmn_rcpt"/>
</dbReference>
<dbReference type="FunFam" id="3.30.50.10:FF:000003">
    <property type="entry name" value="Nuclear orphan receptor ROR-beta"/>
    <property type="match status" value="1"/>
</dbReference>
<dbReference type="PRINTS" id="PR00047">
    <property type="entry name" value="STROIDFINGER"/>
</dbReference>
<keyword evidence="4" id="KW-0862">Zinc</keyword>
<dbReference type="PROSITE" id="PS51843">
    <property type="entry name" value="NR_LBD"/>
    <property type="match status" value="1"/>
</dbReference>
<evidence type="ECO:0000313" key="14">
    <source>
        <dbReference type="Proteomes" id="UP001175271"/>
    </source>
</evidence>
<dbReference type="PANTHER" id="PTHR45805:SF2">
    <property type="entry name" value="NUCLEAR HORMONE RECEPTOR HR3-RELATED"/>
    <property type="match status" value="1"/>
</dbReference>
<evidence type="ECO:0000256" key="1">
    <source>
        <dbReference type="ARBA" id="ARBA00004123"/>
    </source>
</evidence>
<evidence type="ECO:0000256" key="3">
    <source>
        <dbReference type="ARBA" id="ARBA00022771"/>
    </source>
</evidence>
<evidence type="ECO:0000259" key="12">
    <source>
        <dbReference type="PROSITE" id="PS51843"/>
    </source>
</evidence>
<dbReference type="GO" id="GO:0004879">
    <property type="term" value="F:nuclear receptor activity"/>
    <property type="evidence" value="ECO:0007669"/>
    <property type="project" value="TreeGrafter"/>
</dbReference>
<dbReference type="PROSITE" id="PS00031">
    <property type="entry name" value="NUCLEAR_REC_DBD_1"/>
    <property type="match status" value="1"/>
</dbReference>
<keyword evidence="7" id="KW-0804">Transcription</keyword>